<sequence length="395" mass="43991">MTEAVKPPAKKTPFNLTQYDKDRRLLEIMGATCFEGLSNNDLETQLHELNLAPLRLSQEHNFQLGMKEEYRGIFSTIGDTQTSYLSVGPEDDIWLERPVAFTQEGEAMSKTFQQEATEDTLRLLLDGTHPSQSQQAPLAAQAVSKNPAAGSSSVAAGSTSAAAPRDSSKRIRKPNSRFSDYEQDEPSRLRKRSSGTAAAAGVNLATANYSDDSLADENYNDKDVENEDEFSEEENIGASDLSPAKSKGKKKASAPAVKKAKPPRKMNHQERKEYNNALRGRDGSDDSSSDFSDDDDDAPNRRKRRRKGSRPSSGSATHLQQAKKPRKSEPEVIVIINEEEDEDAQNVTRFFRHVKTTTQNRHRNKTGAQYTVIVEKWECRLCGNHYTGHPTNRSN</sequence>
<reference evidence="2" key="1">
    <citation type="submission" date="2016-04" db="EMBL/GenBank/DDBJ databases">
        <authorList>
            <person name="Nguyen H.D."/>
            <person name="Samba Siva P."/>
            <person name="Cullis J."/>
            <person name="Levesque C.A."/>
            <person name="Hambleton S."/>
        </authorList>
    </citation>
    <scope>NUCLEOTIDE SEQUENCE</scope>
    <source>
        <strain evidence="2">DAOMC 236426</strain>
    </source>
</reference>
<dbReference type="Proteomes" id="UP000077684">
    <property type="component" value="Unassembled WGS sequence"/>
</dbReference>
<comment type="caution">
    <text evidence="2">The sequence shown here is derived from an EMBL/GenBank/DDBJ whole genome shotgun (WGS) entry which is preliminary data.</text>
</comment>
<feature type="non-terminal residue" evidence="2">
    <location>
        <position position="395"/>
    </location>
</feature>
<protein>
    <submittedName>
        <fullName evidence="2">Uncharacterized protein</fullName>
    </submittedName>
</protein>
<evidence type="ECO:0000313" key="2">
    <source>
        <dbReference type="EMBL" id="KAE8236885.1"/>
    </source>
</evidence>
<name>A0A8X7MIC1_9BASI</name>
<feature type="compositionally biased region" description="Low complexity" evidence="1">
    <location>
        <begin position="130"/>
        <end position="163"/>
    </location>
</feature>
<feature type="region of interest" description="Disordered" evidence="1">
    <location>
        <begin position="130"/>
        <end position="197"/>
    </location>
</feature>
<proteinExistence type="predicted"/>
<evidence type="ECO:0000313" key="3">
    <source>
        <dbReference type="Proteomes" id="UP000077684"/>
    </source>
</evidence>
<feature type="compositionally biased region" description="Basic residues" evidence="1">
    <location>
        <begin position="246"/>
        <end position="266"/>
    </location>
</feature>
<dbReference type="EMBL" id="LWDE02002747">
    <property type="protein sequence ID" value="KAE8236885.1"/>
    <property type="molecule type" value="Genomic_DNA"/>
</dbReference>
<accession>A0A8X7MIC1</accession>
<evidence type="ECO:0000256" key="1">
    <source>
        <dbReference type="SAM" id="MobiDB-lite"/>
    </source>
</evidence>
<reference evidence="2" key="2">
    <citation type="journal article" date="2019" name="IMA Fungus">
        <title>Genome sequencing and comparison of five Tilletia species to identify candidate genes for the detection of regulated species infecting wheat.</title>
        <authorList>
            <person name="Nguyen H.D.T."/>
            <person name="Sultana T."/>
            <person name="Kesanakurti P."/>
            <person name="Hambleton S."/>
        </authorList>
    </citation>
    <scope>NUCLEOTIDE SEQUENCE</scope>
    <source>
        <strain evidence="2">DAOMC 236426</strain>
    </source>
</reference>
<keyword evidence="3" id="KW-1185">Reference proteome</keyword>
<gene>
    <name evidence="2" type="ORF">A4X06_0g9405</name>
</gene>
<dbReference type="AlphaFoldDB" id="A0A8X7MIC1"/>
<feature type="compositionally biased region" description="Acidic residues" evidence="1">
    <location>
        <begin position="285"/>
        <end position="297"/>
    </location>
</feature>
<feature type="region of interest" description="Disordered" evidence="1">
    <location>
        <begin position="224"/>
        <end position="330"/>
    </location>
</feature>
<feature type="compositionally biased region" description="Basic and acidic residues" evidence="1">
    <location>
        <begin position="267"/>
        <end position="284"/>
    </location>
</feature>
<organism evidence="2 3">
    <name type="scientific">Tilletia controversa</name>
    <name type="common">dwarf bunt fungus</name>
    <dbReference type="NCBI Taxonomy" id="13291"/>
    <lineage>
        <taxon>Eukaryota</taxon>
        <taxon>Fungi</taxon>
        <taxon>Dikarya</taxon>
        <taxon>Basidiomycota</taxon>
        <taxon>Ustilaginomycotina</taxon>
        <taxon>Exobasidiomycetes</taxon>
        <taxon>Tilletiales</taxon>
        <taxon>Tilletiaceae</taxon>
        <taxon>Tilletia</taxon>
    </lineage>
</organism>
<feature type="compositionally biased region" description="Acidic residues" evidence="1">
    <location>
        <begin position="224"/>
        <end position="235"/>
    </location>
</feature>